<keyword evidence="5" id="KW-1185">Reference proteome</keyword>
<name>A0A2T7NKN7_POMCA</name>
<dbReference type="SUPFAM" id="SSF117281">
    <property type="entry name" value="Kelch motif"/>
    <property type="match status" value="2"/>
</dbReference>
<dbReference type="InterPro" id="IPR015915">
    <property type="entry name" value="Kelch-typ_b-propeller"/>
</dbReference>
<dbReference type="PRINTS" id="PR00501">
    <property type="entry name" value="KELCHREPEAT"/>
</dbReference>
<dbReference type="AlphaFoldDB" id="A0A2T7NKN7"/>
<evidence type="ECO:0000256" key="1">
    <source>
        <dbReference type="ARBA" id="ARBA00022441"/>
    </source>
</evidence>
<evidence type="ECO:0000256" key="3">
    <source>
        <dbReference type="SAM" id="MobiDB-lite"/>
    </source>
</evidence>
<gene>
    <name evidence="4" type="ORF">C0Q70_17537</name>
</gene>
<dbReference type="InterPro" id="IPR006652">
    <property type="entry name" value="Kelch_1"/>
</dbReference>
<feature type="compositionally biased region" description="Polar residues" evidence="3">
    <location>
        <begin position="1"/>
        <end position="15"/>
    </location>
</feature>
<comment type="caution">
    <text evidence="4">The sequence shown here is derived from an EMBL/GenBank/DDBJ whole genome shotgun (WGS) entry which is preliminary data.</text>
</comment>
<evidence type="ECO:0000313" key="4">
    <source>
        <dbReference type="EMBL" id="PVD21737.1"/>
    </source>
</evidence>
<accession>A0A2T7NKN7</accession>
<dbReference type="OrthoDB" id="6052799at2759"/>
<reference evidence="4 5" key="1">
    <citation type="submission" date="2018-04" db="EMBL/GenBank/DDBJ databases">
        <title>The genome of golden apple snail Pomacea canaliculata provides insight into stress tolerance and invasive adaptation.</title>
        <authorList>
            <person name="Liu C."/>
            <person name="Liu B."/>
            <person name="Ren Y."/>
            <person name="Zhang Y."/>
            <person name="Wang H."/>
            <person name="Li S."/>
            <person name="Jiang F."/>
            <person name="Yin L."/>
            <person name="Zhang G."/>
            <person name="Qian W."/>
            <person name="Fan W."/>
        </authorList>
    </citation>
    <scope>NUCLEOTIDE SEQUENCE [LARGE SCALE GENOMIC DNA]</scope>
    <source>
        <strain evidence="4">SZHN2017</strain>
        <tissue evidence="4">Muscle</tissue>
    </source>
</reference>
<dbReference type="SMART" id="SM00612">
    <property type="entry name" value="Kelch"/>
    <property type="match status" value="2"/>
</dbReference>
<dbReference type="PANTHER" id="PTHR45632">
    <property type="entry name" value="LD33804P"/>
    <property type="match status" value="1"/>
</dbReference>
<feature type="region of interest" description="Disordered" evidence="3">
    <location>
        <begin position="1"/>
        <end position="48"/>
    </location>
</feature>
<organism evidence="4 5">
    <name type="scientific">Pomacea canaliculata</name>
    <name type="common">Golden apple snail</name>
    <dbReference type="NCBI Taxonomy" id="400727"/>
    <lineage>
        <taxon>Eukaryota</taxon>
        <taxon>Metazoa</taxon>
        <taxon>Spiralia</taxon>
        <taxon>Lophotrochozoa</taxon>
        <taxon>Mollusca</taxon>
        <taxon>Gastropoda</taxon>
        <taxon>Caenogastropoda</taxon>
        <taxon>Architaenioglossa</taxon>
        <taxon>Ampullarioidea</taxon>
        <taxon>Ampullariidae</taxon>
        <taxon>Pomacea</taxon>
    </lineage>
</organism>
<dbReference type="Proteomes" id="UP000245119">
    <property type="component" value="Linkage Group LG11"/>
</dbReference>
<keyword evidence="1" id="KW-0880">Kelch repeat</keyword>
<feature type="compositionally biased region" description="Low complexity" evidence="3">
    <location>
        <begin position="16"/>
        <end position="29"/>
    </location>
</feature>
<evidence type="ECO:0000313" key="5">
    <source>
        <dbReference type="Proteomes" id="UP000245119"/>
    </source>
</evidence>
<dbReference type="Pfam" id="PF01344">
    <property type="entry name" value="Kelch_1"/>
    <property type="match status" value="4"/>
</dbReference>
<keyword evidence="2" id="KW-0677">Repeat</keyword>
<dbReference type="STRING" id="400727.A0A2T7NKN7"/>
<sequence>MTTRGADNFLVSQEMTTPVSDVTDETSSSSHDETKSTNSSPGGGQSTEHRLYVVNRAGTGEASYLMLTSDRAAVASYRLHTEIWKPTLDVTNFGVAVVDNFLYVIGGFDRQRARHLSRVVRYDPSEGTWVTCASLNVARAKFGVCAMGGMIYVCGGEKSDGRVTGSCEVYDPEADSWSKAGMLPQPRANPACASHRRELYCAGGYFGNTSHNNLWSVAGPTGVMSKVRGKDDRPMFLTDRRAFSYSTCISAMPKSSDTSDLISPWNLKLPAMNHARHSAGAVALGYKVYVVGGTSLETGQPVRIAEYLDTRTGIWEEDFNFRKGDVSNVACVLLAVPKIPVSERKVAYRLKWVMW</sequence>
<dbReference type="EMBL" id="PZQS01000011">
    <property type="protein sequence ID" value="PVD21737.1"/>
    <property type="molecule type" value="Genomic_DNA"/>
</dbReference>
<proteinExistence type="predicted"/>
<evidence type="ECO:0000256" key="2">
    <source>
        <dbReference type="ARBA" id="ARBA00022737"/>
    </source>
</evidence>
<dbReference type="PANTHER" id="PTHR45632:SF3">
    <property type="entry name" value="KELCH-LIKE PROTEIN 32"/>
    <property type="match status" value="1"/>
</dbReference>
<dbReference type="Gene3D" id="2.120.10.80">
    <property type="entry name" value="Kelch-type beta propeller"/>
    <property type="match status" value="2"/>
</dbReference>
<protein>
    <submittedName>
        <fullName evidence="4">Uncharacterized protein</fullName>
    </submittedName>
</protein>